<dbReference type="PANTHER" id="PTHR21310:SF58">
    <property type="entry name" value="AMINOGLYCOSIDE PHOSPHOTRANSFERASE DOMAIN-CONTAINING PROTEIN"/>
    <property type="match status" value="1"/>
</dbReference>
<dbReference type="InterPro" id="IPR011009">
    <property type="entry name" value="Kinase-like_dom_sf"/>
</dbReference>
<proteinExistence type="predicted"/>
<evidence type="ECO:0000259" key="1">
    <source>
        <dbReference type="Pfam" id="PF01636"/>
    </source>
</evidence>
<keyword evidence="3" id="KW-1185">Reference proteome</keyword>
<sequence length="302" mass="34412">MEDPVRESIKQVDENTWLIGALILHRSSGYSDTATWYDRGDDLSYALTDTPNPTPPFVPLPPDHPSIVLVYDAGNCSAVWSLGNSAFCKVKLRVSGTTREATTLDFVQKQQPSFETPNILHQTEYNGRSYLFLSRVSGRTLADAWPTLDEKWKHHYVDAVVKICETLECWKGDMLGGVDGKNVPEQYLIKYGADYNYCPKNLRQACESMGMDCSEFVFYHADLGPGNIIVEDVPETGSVGIIDWEIAGYFPRGWIRTKFRISSGLDLPSSVKEEHWWRWEVQKLLGAHGFEDYSDRCESWWY</sequence>
<dbReference type="SUPFAM" id="SSF56112">
    <property type="entry name" value="Protein kinase-like (PK-like)"/>
    <property type="match status" value="1"/>
</dbReference>
<dbReference type="InterPro" id="IPR002575">
    <property type="entry name" value="Aminoglycoside_PTrfase"/>
</dbReference>
<evidence type="ECO:0000313" key="3">
    <source>
        <dbReference type="Proteomes" id="UP000053732"/>
    </source>
</evidence>
<reference evidence="2 3" key="1">
    <citation type="journal article" date="2014" name="Nat. Commun.">
        <title>Multiple recent horizontal transfers of a large genomic region in cheese making fungi.</title>
        <authorList>
            <person name="Cheeseman K."/>
            <person name="Ropars J."/>
            <person name="Renault P."/>
            <person name="Dupont J."/>
            <person name="Gouzy J."/>
            <person name="Branca A."/>
            <person name="Abraham A.L."/>
            <person name="Ceppi M."/>
            <person name="Conseiller E."/>
            <person name="Debuchy R."/>
            <person name="Malagnac F."/>
            <person name="Goarin A."/>
            <person name="Silar P."/>
            <person name="Lacoste S."/>
            <person name="Sallet E."/>
            <person name="Bensimon A."/>
            <person name="Giraud T."/>
            <person name="Brygoo Y."/>
        </authorList>
    </citation>
    <scope>NUCLEOTIDE SEQUENCE [LARGE SCALE GENOMIC DNA]</scope>
    <source>
        <strain evidence="3">FM 013</strain>
    </source>
</reference>
<evidence type="ECO:0000313" key="2">
    <source>
        <dbReference type="EMBL" id="CRL26272.1"/>
    </source>
</evidence>
<feature type="domain" description="Aminoglycoside phosphotransferase" evidence="1">
    <location>
        <begin position="98"/>
        <end position="251"/>
    </location>
</feature>
<dbReference type="Pfam" id="PF01636">
    <property type="entry name" value="APH"/>
    <property type="match status" value="1"/>
</dbReference>
<accession>A0A0G4PIP1</accession>
<protein>
    <submittedName>
        <fullName evidence="2">Protein kinase-like domain</fullName>
    </submittedName>
</protein>
<gene>
    <name evidence="2" type="ORF">PCAMFM013_S017g000255</name>
</gene>
<dbReference type="InterPro" id="IPR051678">
    <property type="entry name" value="AGP_Transferase"/>
</dbReference>
<keyword evidence="2" id="KW-0418">Kinase</keyword>
<dbReference type="PANTHER" id="PTHR21310">
    <property type="entry name" value="AMINOGLYCOSIDE PHOSPHOTRANSFERASE-RELATED-RELATED"/>
    <property type="match status" value="1"/>
</dbReference>
<dbReference type="Proteomes" id="UP000053732">
    <property type="component" value="Unassembled WGS sequence"/>
</dbReference>
<organism evidence="2 3">
    <name type="scientific">Penicillium camemberti (strain FM 013)</name>
    <dbReference type="NCBI Taxonomy" id="1429867"/>
    <lineage>
        <taxon>Eukaryota</taxon>
        <taxon>Fungi</taxon>
        <taxon>Dikarya</taxon>
        <taxon>Ascomycota</taxon>
        <taxon>Pezizomycotina</taxon>
        <taxon>Eurotiomycetes</taxon>
        <taxon>Eurotiomycetidae</taxon>
        <taxon>Eurotiales</taxon>
        <taxon>Aspergillaceae</taxon>
        <taxon>Penicillium</taxon>
    </lineage>
</organism>
<name>A0A0G4PIP1_PENC3</name>
<dbReference type="Gene3D" id="3.90.1200.10">
    <property type="match status" value="1"/>
</dbReference>
<keyword evidence="2" id="KW-0808">Transferase</keyword>
<dbReference type="GO" id="GO:0016301">
    <property type="term" value="F:kinase activity"/>
    <property type="evidence" value="ECO:0007669"/>
    <property type="project" value="UniProtKB-KW"/>
</dbReference>
<dbReference type="AlphaFoldDB" id="A0A0G4PIP1"/>
<dbReference type="EMBL" id="HG793150">
    <property type="protein sequence ID" value="CRL26272.1"/>
    <property type="molecule type" value="Genomic_DNA"/>
</dbReference>